<evidence type="ECO:0000256" key="7">
    <source>
        <dbReference type="ARBA" id="ARBA00023136"/>
    </source>
</evidence>
<gene>
    <name evidence="9" type="ORF">SAMN05216565_10563</name>
</gene>
<evidence type="ECO:0000313" key="10">
    <source>
        <dbReference type="Proteomes" id="UP000199159"/>
    </source>
</evidence>
<comment type="similarity">
    <text evidence="2">Belongs to the AzlC family.</text>
</comment>
<accession>A0A1H0UP10</accession>
<feature type="transmembrane region" description="Helical" evidence="8">
    <location>
        <begin position="227"/>
        <end position="245"/>
    </location>
</feature>
<keyword evidence="4" id="KW-1003">Cell membrane</keyword>
<proteinExistence type="inferred from homology"/>
<evidence type="ECO:0000256" key="3">
    <source>
        <dbReference type="ARBA" id="ARBA00022448"/>
    </source>
</evidence>
<keyword evidence="5 8" id="KW-0812">Transmembrane</keyword>
<dbReference type="Pfam" id="PF03591">
    <property type="entry name" value="AzlC"/>
    <property type="match status" value="1"/>
</dbReference>
<protein>
    <submittedName>
        <fullName evidence="9">4-azaleucine resistance probable transporter AzlC</fullName>
    </submittedName>
</protein>
<evidence type="ECO:0000256" key="8">
    <source>
        <dbReference type="SAM" id="Phobius"/>
    </source>
</evidence>
<evidence type="ECO:0000256" key="4">
    <source>
        <dbReference type="ARBA" id="ARBA00022475"/>
    </source>
</evidence>
<evidence type="ECO:0000256" key="1">
    <source>
        <dbReference type="ARBA" id="ARBA00004651"/>
    </source>
</evidence>
<dbReference type="AlphaFoldDB" id="A0A1H0UP10"/>
<feature type="transmembrane region" description="Helical" evidence="8">
    <location>
        <begin position="88"/>
        <end position="121"/>
    </location>
</feature>
<dbReference type="EMBL" id="FNJU01000005">
    <property type="protein sequence ID" value="SDP67825.1"/>
    <property type="molecule type" value="Genomic_DNA"/>
</dbReference>
<dbReference type="PANTHER" id="PTHR34979:SF1">
    <property type="entry name" value="INNER MEMBRANE PROTEIN YGAZ"/>
    <property type="match status" value="1"/>
</dbReference>
<keyword evidence="7 8" id="KW-0472">Membrane</keyword>
<dbReference type="GO" id="GO:1903785">
    <property type="term" value="P:L-valine transmembrane transport"/>
    <property type="evidence" value="ECO:0007669"/>
    <property type="project" value="TreeGrafter"/>
</dbReference>
<organism evidence="9 10">
    <name type="scientific">Litchfieldia salsa</name>
    <dbReference type="NCBI Taxonomy" id="930152"/>
    <lineage>
        <taxon>Bacteria</taxon>
        <taxon>Bacillati</taxon>
        <taxon>Bacillota</taxon>
        <taxon>Bacilli</taxon>
        <taxon>Bacillales</taxon>
        <taxon>Bacillaceae</taxon>
        <taxon>Litchfieldia</taxon>
    </lineage>
</organism>
<dbReference type="STRING" id="930152.SAMN05216565_10563"/>
<feature type="transmembrane region" description="Helical" evidence="8">
    <location>
        <begin position="200"/>
        <end position="218"/>
    </location>
</feature>
<evidence type="ECO:0000256" key="5">
    <source>
        <dbReference type="ARBA" id="ARBA00022692"/>
    </source>
</evidence>
<dbReference type="Proteomes" id="UP000199159">
    <property type="component" value="Unassembled WGS sequence"/>
</dbReference>
<name>A0A1H0UP10_9BACI</name>
<keyword evidence="3" id="KW-0813">Transport</keyword>
<dbReference type="InterPro" id="IPR011606">
    <property type="entry name" value="Brnchd-chn_aa_trnsp_permease"/>
</dbReference>
<feature type="transmembrane region" description="Helical" evidence="8">
    <location>
        <begin position="55"/>
        <end position="76"/>
    </location>
</feature>
<comment type="subcellular location">
    <subcellularLocation>
        <location evidence="1">Cell membrane</location>
        <topology evidence="1">Multi-pass membrane protein</topology>
    </subcellularLocation>
</comment>
<evidence type="ECO:0000256" key="2">
    <source>
        <dbReference type="ARBA" id="ARBA00010735"/>
    </source>
</evidence>
<keyword evidence="6 8" id="KW-1133">Transmembrane helix</keyword>
<keyword evidence="10" id="KW-1185">Reference proteome</keyword>
<dbReference type="GO" id="GO:0005886">
    <property type="term" value="C:plasma membrane"/>
    <property type="evidence" value="ECO:0007669"/>
    <property type="project" value="UniProtKB-SubCell"/>
</dbReference>
<dbReference type="PANTHER" id="PTHR34979">
    <property type="entry name" value="INNER MEMBRANE PROTEIN YGAZ"/>
    <property type="match status" value="1"/>
</dbReference>
<sequence length="277" mass="29864">MTRRLTGHPPDAECIHPAVLIATIIRKQPRSISKRGKKMSTTLVLKTTSDFRQGIQAGIAIALGYMPIALTFGLLAKSTGLTVSETVLMSLIVFAGASQYISLSLLAVGTGVFEIILATFILNIRHFLMSASLNEKVENDHPFKKALYAFGVTDETFSVSSVKEGTVTTGYMFGVISISYSSWVVFSGVGHVIGASLPSTLQEAMSVALYAMFVGLLVPSMKKQKKVVILAAFAAILNSLLVLIMSVGWAIVISTLISAVLVEYCTQFLRKEGKRHV</sequence>
<reference evidence="10" key="1">
    <citation type="submission" date="2016-10" db="EMBL/GenBank/DDBJ databases">
        <authorList>
            <person name="Varghese N."/>
            <person name="Submissions S."/>
        </authorList>
    </citation>
    <scope>NUCLEOTIDE SEQUENCE [LARGE SCALE GENOMIC DNA]</scope>
    <source>
        <strain evidence="10">IBRC-M10078</strain>
    </source>
</reference>
<evidence type="ECO:0000313" key="9">
    <source>
        <dbReference type="EMBL" id="SDP67825.1"/>
    </source>
</evidence>
<evidence type="ECO:0000256" key="6">
    <source>
        <dbReference type="ARBA" id="ARBA00022989"/>
    </source>
</evidence>
<feature type="transmembrane region" description="Helical" evidence="8">
    <location>
        <begin position="171"/>
        <end position="194"/>
    </location>
</feature>